<dbReference type="SMART" id="SM00175">
    <property type="entry name" value="RAB"/>
    <property type="match status" value="1"/>
</dbReference>
<dbReference type="EMBL" id="CAUYUE010000005">
    <property type="protein sequence ID" value="CAK0779325.1"/>
    <property type="molecule type" value="Genomic_DNA"/>
</dbReference>
<evidence type="ECO:0000313" key="4">
    <source>
        <dbReference type="EMBL" id="CAK0779325.1"/>
    </source>
</evidence>
<feature type="region of interest" description="Disordered" evidence="3">
    <location>
        <begin position="322"/>
        <end position="357"/>
    </location>
</feature>
<evidence type="ECO:0000256" key="3">
    <source>
        <dbReference type="SAM" id="MobiDB-lite"/>
    </source>
</evidence>
<evidence type="ECO:0000313" key="5">
    <source>
        <dbReference type="Proteomes" id="UP001314263"/>
    </source>
</evidence>
<evidence type="ECO:0000256" key="1">
    <source>
        <dbReference type="ARBA" id="ARBA00022741"/>
    </source>
</evidence>
<feature type="compositionally biased region" description="Polar residues" evidence="3">
    <location>
        <begin position="288"/>
        <end position="298"/>
    </location>
</feature>
<name>A0AAV1I3D0_9CHLO</name>
<gene>
    <name evidence="4" type="ORF">CVIRNUC_004744</name>
</gene>
<dbReference type="Gene3D" id="3.40.50.300">
    <property type="entry name" value="P-loop containing nucleotide triphosphate hydrolases"/>
    <property type="match status" value="1"/>
</dbReference>
<evidence type="ECO:0000256" key="2">
    <source>
        <dbReference type="ARBA" id="ARBA00023134"/>
    </source>
</evidence>
<dbReference type="SUPFAM" id="SSF52540">
    <property type="entry name" value="P-loop containing nucleoside triphosphate hydrolases"/>
    <property type="match status" value="1"/>
</dbReference>
<sequence>MFSRVTGSSPDRTPAVRILVVGNAGSGKTSLANLIVHSTPLRLARPTVGCNTYVTTVGGPEDGLCNSSQRQTFVELWDIGAHERYRALRSSFYVDVGGVIIVTDSADGRRRQASVRKWAAEVAGRAKFASALPPDQAAANPGSIPVPCLVINNKADLRGMAGRRGAWRRGLLTWLSTLLQQFKFRRRLELLMRPSSSSGMQAEDRMSVTTINASATQGVIDTAAVSSFFGECAALRLSGGAGAASAARAPVRRTAVQGVYPGTAQKPLLMHSPGHGSGPPLPSHMPYTSPQVESNGPASTSSWGGFSGGFSRTTSFHSTISASSDHAHAWEQAPRQRPAMADAAQQGDAGDDSADLV</sequence>
<protein>
    <submittedName>
        <fullName evidence="4">Uncharacterized protein</fullName>
    </submittedName>
</protein>
<dbReference type="GO" id="GO:0005525">
    <property type="term" value="F:GTP binding"/>
    <property type="evidence" value="ECO:0007669"/>
    <property type="project" value="UniProtKB-KW"/>
</dbReference>
<keyword evidence="2" id="KW-0342">GTP-binding</keyword>
<dbReference type="Pfam" id="PF08477">
    <property type="entry name" value="Roc"/>
    <property type="match status" value="1"/>
</dbReference>
<feature type="region of interest" description="Disordered" evidence="3">
    <location>
        <begin position="264"/>
        <end position="303"/>
    </location>
</feature>
<organism evidence="4 5">
    <name type="scientific">Coccomyxa viridis</name>
    <dbReference type="NCBI Taxonomy" id="1274662"/>
    <lineage>
        <taxon>Eukaryota</taxon>
        <taxon>Viridiplantae</taxon>
        <taxon>Chlorophyta</taxon>
        <taxon>core chlorophytes</taxon>
        <taxon>Trebouxiophyceae</taxon>
        <taxon>Trebouxiophyceae incertae sedis</taxon>
        <taxon>Coccomyxaceae</taxon>
        <taxon>Coccomyxa</taxon>
    </lineage>
</organism>
<keyword evidence="5" id="KW-1185">Reference proteome</keyword>
<dbReference type="AlphaFoldDB" id="A0AAV1I3D0"/>
<comment type="caution">
    <text evidence="4">The sequence shown here is derived from an EMBL/GenBank/DDBJ whole genome shotgun (WGS) entry which is preliminary data.</text>
</comment>
<dbReference type="PANTHER" id="PTHR24073">
    <property type="entry name" value="DRAB5-RELATED"/>
    <property type="match status" value="1"/>
</dbReference>
<dbReference type="PRINTS" id="PR00449">
    <property type="entry name" value="RASTRNSFRMNG"/>
</dbReference>
<accession>A0AAV1I3D0</accession>
<dbReference type="PROSITE" id="PS51417">
    <property type="entry name" value="ARF"/>
    <property type="match status" value="1"/>
</dbReference>
<proteinExistence type="predicted"/>
<keyword evidence="1" id="KW-0547">Nucleotide-binding</keyword>
<dbReference type="Proteomes" id="UP001314263">
    <property type="component" value="Unassembled WGS sequence"/>
</dbReference>
<dbReference type="InterPro" id="IPR027417">
    <property type="entry name" value="P-loop_NTPase"/>
</dbReference>
<reference evidence="4 5" key="1">
    <citation type="submission" date="2023-10" db="EMBL/GenBank/DDBJ databases">
        <authorList>
            <person name="Maclean D."/>
            <person name="Macfadyen A."/>
        </authorList>
    </citation>
    <scope>NUCLEOTIDE SEQUENCE [LARGE SCALE GENOMIC DNA]</scope>
</reference>